<keyword evidence="2" id="KW-1185">Reference proteome</keyword>
<accession>A0A198AK00</accession>
<name>A0A198AK00_9BACL</name>
<dbReference type="Proteomes" id="UP000078454">
    <property type="component" value="Unassembled WGS sequence"/>
</dbReference>
<evidence type="ECO:0008006" key="3">
    <source>
        <dbReference type="Google" id="ProtNLM"/>
    </source>
</evidence>
<dbReference type="PANTHER" id="PTHR30029:SF2">
    <property type="entry name" value="STAGE V SPORULATION PROTEIN R"/>
    <property type="match status" value="1"/>
</dbReference>
<reference evidence="1 2" key="1">
    <citation type="submission" date="2016-05" db="EMBL/GenBank/DDBJ databases">
        <title>Paenibacillus sp. 1ZS3-15 nov., isolated from the rhizosphere soil.</title>
        <authorList>
            <person name="Zhang X.X."/>
            <person name="Zhang J."/>
        </authorList>
    </citation>
    <scope>NUCLEOTIDE SEQUENCE [LARGE SCALE GENOMIC DNA]</scope>
    <source>
        <strain evidence="1 2">1ZS3-15</strain>
    </source>
</reference>
<evidence type="ECO:0000313" key="2">
    <source>
        <dbReference type="Proteomes" id="UP000078454"/>
    </source>
</evidence>
<dbReference type="InterPro" id="IPR007390">
    <property type="entry name" value="Spore_V_R"/>
</dbReference>
<comment type="caution">
    <text evidence="1">The sequence shown here is derived from an EMBL/GenBank/DDBJ whole genome shotgun (WGS) entry which is preliminary data.</text>
</comment>
<gene>
    <name evidence="1" type="ORF">A8708_31355</name>
</gene>
<dbReference type="STRING" id="1850517.A8708_31355"/>
<evidence type="ECO:0000313" key="1">
    <source>
        <dbReference type="EMBL" id="OAS21366.1"/>
    </source>
</evidence>
<proteinExistence type="predicted"/>
<sequence length="108" mass="12804">MYLFVFEKKGPEWKIMDKSWESIRDQLAYSRVNGGFPYCVVKDGDYMRNGKIYLLHQFEGVELDLKYLDRTLPYGYQLWGKTIHLETIVEDNGLVFSYDGKKVSRKFS</sequence>
<dbReference type="EMBL" id="LYPB01000049">
    <property type="protein sequence ID" value="OAS21366.1"/>
    <property type="molecule type" value="Genomic_DNA"/>
</dbReference>
<dbReference type="PANTHER" id="PTHR30029">
    <property type="entry name" value="STAGE V SPORULATION PROTEIN R"/>
    <property type="match status" value="1"/>
</dbReference>
<dbReference type="AlphaFoldDB" id="A0A198AK00"/>
<protein>
    <recommendedName>
        <fullName evidence="3">Stage V sporulation protein R</fullName>
    </recommendedName>
</protein>
<organism evidence="1 2">
    <name type="scientific">Paenibacillus oryzisoli</name>
    <dbReference type="NCBI Taxonomy" id="1850517"/>
    <lineage>
        <taxon>Bacteria</taxon>
        <taxon>Bacillati</taxon>
        <taxon>Bacillota</taxon>
        <taxon>Bacilli</taxon>
        <taxon>Bacillales</taxon>
        <taxon>Paenibacillaceae</taxon>
        <taxon>Paenibacillus</taxon>
    </lineage>
</organism>